<feature type="domain" description="MannoseP isomerase/GMP-like beta-helix" evidence="6">
    <location>
        <begin position="296"/>
        <end position="340"/>
    </location>
</feature>
<keyword evidence="3" id="KW-0547">Nucleotide-binding</keyword>
<dbReference type="GO" id="GO:0005525">
    <property type="term" value="F:GTP binding"/>
    <property type="evidence" value="ECO:0007669"/>
    <property type="project" value="UniProtKB-KW"/>
</dbReference>
<evidence type="ECO:0000259" key="5">
    <source>
        <dbReference type="Pfam" id="PF00483"/>
    </source>
</evidence>
<dbReference type="EMBL" id="UINC01005327">
    <property type="protein sequence ID" value="SVA20607.1"/>
    <property type="molecule type" value="Genomic_DNA"/>
</dbReference>
<dbReference type="SUPFAM" id="SSF159283">
    <property type="entry name" value="Guanosine diphospho-D-mannose pyrophosphorylase/mannose-6-phosphate isomerase linker domain"/>
    <property type="match status" value="1"/>
</dbReference>
<dbReference type="InterPro" id="IPR051161">
    <property type="entry name" value="Mannose-6P_isomerase_type2"/>
</dbReference>
<dbReference type="SUPFAM" id="SSF53448">
    <property type="entry name" value="Nucleotide-diphospho-sugar transferases"/>
    <property type="match status" value="1"/>
</dbReference>
<dbReference type="InterPro" id="IPR029044">
    <property type="entry name" value="Nucleotide-diphossugar_trans"/>
</dbReference>
<keyword evidence="4" id="KW-0342">GTP-binding</keyword>
<dbReference type="GO" id="GO:0004475">
    <property type="term" value="F:mannose-1-phosphate guanylyltransferase (GTP) activity"/>
    <property type="evidence" value="ECO:0007669"/>
    <property type="project" value="InterPro"/>
</dbReference>
<accession>A0A381U018</accession>
<evidence type="ECO:0000256" key="1">
    <source>
        <dbReference type="ARBA" id="ARBA00022679"/>
    </source>
</evidence>
<gene>
    <name evidence="7" type="ORF">METZ01_LOCUS73461</name>
</gene>
<keyword evidence="2" id="KW-0548">Nucleotidyltransferase</keyword>
<organism evidence="7">
    <name type="scientific">marine metagenome</name>
    <dbReference type="NCBI Taxonomy" id="408172"/>
    <lineage>
        <taxon>unclassified sequences</taxon>
        <taxon>metagenomes</taxon>
        <taxon>ecological metagenomes</taxon>
    </lineage>
</organism>
<sequence length="352" mass="39658">MHCVILAGGSGTRFWPYSRINRPKQLLNIIGDQSMLQMTVDRLRKLRSTKEIYIITRKELHDTIASEIKGIDPKNIVVEPSGKNTAPAIGLMALKITESEPEAVMGVFPADHLIVGHRDFENTIDQADIMAKKNSGLIAIGINPTYASTEYGYIQYEQVENKKDLFGYKVKTFAEKPHVKLAKRFLASGDFLWNAGIFVWDTNTLLSSMKMHMPELYEFLREIKKCIQKDKPFDHVWRNITPESIDYGLMEKSDDIFVIPGKFKWSDLGSWNALYDVLTKSKGENVVHGAGMVLSGENNLVHSNGRFTAIIGADNLAVINTEDATLVVPKEKVEHIKDLLSLLKKEGHENLL</sequence>
<keyword evidence="1" id="KW-0808">Transferase</keyword>
<dbReference type="Pfam" id="PF22640">
    <property type="entry name" value="ManC_GMP_beta-helix"/>
    <property type="match status" value="1"/>
</dbReference>
<dbReference type="CDD" id="cd02509">
    <property type="entry name" value="GDP-M1P_Guanylyltransferase"/>
    <property type="match status" value="1"/>
</dbReference>
<reference evidence="7" key="1">
    <citation type="submission" date="2018-05" db="EMBL/GenBank/DDBJ databases">
        <authorList>
            <person name="Lanie J.A."/>
            <person name="Ng W.-L."/>
            <person name="Kazmierczak K.M."/>
            <person name="Andrzejewski T.M."/>
            <person name="Davidsen T.M."/>
            <person name="Wayne K.J."/>
            <person name="Tettelin H."/>
            <person name="Glass J.I."/>
            <person name="Rusch D."/>
            <person name="Podicherti R."/>
            <person name="Tsui H.-C.T."/>
            <person name="Winkler M.E."/>
        </authorList>
    </citation>
    <scope>NUCLEOTIDE SEQUENCE</scope>
</reference>
<dbReference type="InterPro" id="IPR005835">
    <property type="entry name" value="NTP_transferase_dom"/>
</dbReference>
<proteinExistence type="predicted"/>
<dbReference type="GO" id="GO:0009298">
    <property type="term" value="P:GDP-mannose biosynthetic process"/>
    <property type="evidence" value="ECO:0007669"/>
    <property type="project" value="TreeGrafter"/>
</dbReference>
<dbReference type="FunFam" id="3.90.550.10:FF:000046">
    <property type="entry name" value="Mannose-1-phosphate guanylyltransferase (GDP)"/>
    <property type="match status" value="1"/>
</dbReference>
<evidence type="ECO:0000313" key="7">
    <source>
        <dbReference type="EMBL" id="SVA20607.1"/>
    </source>
</evidence>
<name>A0A381U018_9ZZZZ</name>
<dbReference type="PANTHER" id="PTHR46390:SF1">
    <property type="entry name" value="MANNOSE-1-PHOSPHATE GUANYLYLTRANSFERASE"/>
    <property type="match status" value="1"/>
</dbReference>
<dbReference type="Pfam" id="PF00483">
    <property type="entry name" value="NTP_transferase"/>
    <property type="match status" value="1"/>
</dbReference>
<dbReference type="InterPro" id="IPR054566">
    <property type="entry name" value="ManC/GMP-like_b-helix"/>
</dbReference>
<evidence type="ECO:0000256" key="4">
    <source>
        <dbReference type="ARBA" id="ARBA00023134"/>
    </source>
</evidence>
<evidence type="ECO:0000256" key="2">
    <source>
        <dbReference type="ARBA" id="ARBA00022695"/>
    </source>
</evidence>
<dbReference type="Gene3D" id="3.90.550.10">
    <property type="entry name" value="Spore Coat Polysaccharide Biosynthesis Protein SpsA, Chain A"/>
    <property type="match status" value="1"/>
</dbReference>
<dbReference type="InterPro" id="IPR049577">
    <property type="entry name" value="GMPP_N"/>
</dbReference>
<dbReference type="PANTHER" id="PTHR46390">
    <property type="entry name" value="MANNOSE-1-PHOSPHATE GUANYLYLTRANSFERASE"/>
    <property type="match status" value="1"/>
</dbReference>
<evidence type="ECO:0000259" key="6">
    <source>
        <dbReference type="Pfam" id="PF22640"/>
    </source>
</evidence>
<feature type="domain" description="Nucleotidyl transferase" evidence="5">
    <location>
        <begin position="4"/>
        <end position="279"/>
    </location>
</feature>
<dbReference type="AlphaFoldDB" id="A0A381U018"/>
<protein>
    <submittedName>
        <fullName evidence="7">Uncharacterized protein</fullName>
    </submittedName>
</protein>
<evidence type="ECO:0000256" key="3">
    <source>
        <dbReference type="ARBA" id="ARBA00022741"/>
    </source>
</evidence>